<comment type="caution">
    <text evidence="15">The sequence shown here is derived from an EMBL/GenBank/DDBJ whole genome shotgun (WGS) entry which is preliminary data.</text>
</comment>
<dbReference type="CDD" id="cd11480">
    <property type="entry name" value="SLC5sbd_u4"/>
    <property type="match status" value="1"/>
</dbReference>
<proteinExistence type="inferred from homology"/>
<keyword evidence="3" id="KW-0813">Transport</keyword>
<comment type="subcellular location">
    <subcellularLocation>
        <location evidence="1">Cell membrane</location>
        <topology evidence="1">Multi-pass membrane protein</topology>
    </subcellularLocation>
</comment>
<keyword evidence="16" id="KW-1185">Reference proteome</keyword>
<evidence type="ECO:0000256" key="13">
    <source>
        <dbReference type="SAM" id="Phobius"/>
    </source>
</evidence>
<evidence type="ECO:0000256" key="9">
    <source>
        <dbReference type="ARBA" id="ARBA00023065"/>
    </source>
</evidence>
<dbReference type="InterPro" id="IPR018212">
    <property type="entry name" value="Na/solute_symporter_CS"/>
</dbReference>
<name>A0ABQ6FFK7_9RHOO</name>
<comment type="similarity">
    <text evidence="2 12">Belongs to the sodium:solute symporter (SSF) (TC 2.A.21) family.</text>
</comment>
<feature type="transmembrane region" description="Helical" evidence="13">
    <location>
        <begin position="505"/>
        <end position="524"/>
    </location>
</feature>
<evidence type="ECO:0000256" key="8">
    <source>
        <dbReference type="ARBA" id="ARBA00023053"/>
    </source>
</evidence>
<evidence type="ECO:0000256" key="12">
    <source>
        <dbReference type="RuleBase" id="RU362091"/>
    </source>
</evidence>
<dbReference type="Proteomes" id="UP001157167">
    <property type="component" value="Unassembled WGS sequence"/>
</dbReference>
<evidence type="ECO:0000256" key="10">
    <source>
        <dbReference type="ARBA" id="ARBA00023136"/>
    </source>
</evidence>
<evidence type="ECO:0000313" key="15">
    <source>
        <dbReference type="EMBL" id="GLT23681.1"/>
    </source>
</evidence>
<evidence type="ECO:0000256" key="1">
    <source>
        <dbReference type="ARBA" id="ARBA00004651"/>
    </source>
</evidence>
<evidence type="ECO:0000256" key="7">
    <source>
        <dbReference type="ARBA" id="ARBA00022989"/>
    </source>
</evidence>
<evidence type="ECO:0000256" key="5">
    <source>
        <dbReference type="ARBA" id="ARBA00022692"/>
    </source>
</evidence>
<gene>
    <name evidence="15" type="primary">actP_2</name>
    <name evidence="15" type="ORF">GCM10007933_31490</name>
</gene>
<dbReference type="InterPro" id="IPR001734">
    <property type="entry name" value="Na/solute_symporter"/>
</dbReference>
<dbReference type="NCBIfam" id="NF009135">
    <property type="entry name" value="PRK12488.1"/>
    <property type="match status" value="1"/>
</dbReference>
<keyword evidence="11" id="KW-0739">Sodium transport</keyword>
<reference evidence="16" key="1">
    <citation type="journal article" date="2019" name="Int. J. Syst. Evol. Microbiol.">
        <title>The Global Catalogue of Microorganisms (GCM) 10K type strain sequencing project: providing services to taxonomists for standard genome sequencing and annotation.</title>
        <authorList>
            <consortium name="The Broad Institute Genomics Platform"/>
            <consortium name="The Broad Institute Genome Sequencing Center for Infectious Disease"/>
            <person name="Wu L."/>
            <person name="Ma J."/>
        </authorList>
    </citation>
    <scope>NUCLEOTIDE SEQUENCE [LARGE SCALE GENOMIC DNA]</scope>
    <source>
        <strain evidence="16">NBRC 102407</strain>
    </source>
</reference>
<keyword evidence="10 13" id="KW-0472">Membrane</keyword>
<dbReference type="NCBIfam" id="TIGR00813">
    <property type="entry name" value="sss"/>
    <property type="match status" value="1"/>
</dbReference>
<dbReference type="PANTHER" id="PTHR48086:SF6">
    <property type="entry name" value="CATION_ACETATE SYMPORTER ACTP"/>
    <property type="match status" value="1"/>
</dbReference>
<evidence type="ECO:0000256" key="11">
    <source>
        <dbReference type="ARBA" id="ARBA00023201"/>
    </source>
</evidence>
<sequence length="556" mass="58568">MIQRKHLLAALAATLVGGAALAADAMGAAQKQPLNLTAIGMFFIFVVATMGITYWAASRTKSTADFYTAGGGITGFQNGLAIAGDYMSAATLLGLSAMTFAKGLDGFIYAIGFFVGWPVILFLMAERLRNLGKFTFADIASYRLEQGTIRTFAAFGSLTVVCFYLIVQMVGAGQLIKLLFGLDYATAVVVVGVLMVIYVTFGGMIATTWVQIIKACLMLFGGTVLLFLSLSQFGFSLETAAQKAVEVHKDGIKIMGTGSLMADPITAVSLSLGLVFGTAGLPHIMMRFFTVPNAKEARKSVFVASGCIGYFFMVVCALGLMAIVIVGQNPDFYEGGNIGGKLIGGGNMPVMHLSKAVGGNLFLGFMSAVAFATILAVVSGLALAGASSIAHDIYARVIRKGSASEAEEMRVSKLSTIALGVVAVLLGIMFEKQNIAFLVGLTFGIAASTNFPILILSMYWRGLTTRGALLGGLIGLISAVSFVVLSKAVWVVVLGNATPIFPYEQPALFSMPLAFFFTWLFSVTDTSARSKIDKAGYDDQYVRSQTGIGAASASSH</sequence>
<dbReference type="RefSeq" id="WP_284188867.1">
    <property type="nucleotide sequence ID" value="NZ_BSPX01000056.1"/>
</dbReference>
<dbReference type="InterPro" id="IPR050277">
    <property type="entry name" value="Sodium:Solute_Symporter"/>
</dbReference>
<feature type="transmembrane region" description="Helical" evidence="13">
    <location>
        <begin position="107"/>
        <end position="125"/>
    </location>
</feature>
<feature type="transmembrane region" description="Helical" evidence="13">
    <location>
        <begin position="411"/>
        <end position="429"/>
    </location>
</feature>
<dbReference type="PROSITE" id="PS50283">
    <property type="entry name" value="NA_SOLUT_SYMP_3"/>
    <property type="match status" value="1"/>
</dbReference>
<evidence type="ECO:0000313" key="16">
    <source>
        <dbReference type="Proteomes" id="UP001157167"/>
    </source>
</evidence>
<evidence type="ECO:0000256" key="3">
    <source>
        <dbReference type="ARBA" id="ARBA00022448"/>
    </source>
</evidence>
<dbReference type="Gene3D" id="1.20.1730.10">
    <property type="entry name" value="Sodium/glucose cotransporter"/>
    <property type="match status" value="1"/>
</dbReference>
<feature type="transmembrane region" description="Helical" evidence="13">
    <location>
        <begin position="361"/>
        <end position="390"/>
    </location>
</feature>
<keyword evidence="6" id="KW-0769">Symport</keyword>
<feature type="transmembrane region" description="Helical" evidence="13">
    <location>
        <begin position="78"/>
        <end position="101"/>
    </location>
</feature>
<dbReference type="NCBIfam" id="NF006903">
    <property type="entry name" value="PRK09395.1"/>
    <property type="match status" value="1"/>
</dbReference>
<feature type="transmembrane region" description="Helical" evidence="13">
    <location>
        <begin position="212"/>
        <end position="230"/>
    </location>
</feature>
<keyword evidence="8" id="KW-0915">Sodium</keyword>
<keyword evidence="9" id="KW-0406">Ion transport</keyword>
<feature type="signal peptide" evidence="14">
    <location>
        <begin position="1"/>
        <end position="22"/>
    </location>
</feature>
<dbReference type="Pfam" id="PF00474">
    <property type="entry name" value="SSF"/>
    <property type="match status" value="1"/>
</dbReference>
<feature type="transmembrane region" description="Helical" evidence="13">
    <location>
        <begin position="468"/>
        <end position="493"/>
    </location>
</feature>
<feature type="transmembrane region" description="Helical" evidence="13">
    <location>
        <begin position="38"/>
        <end position="57"/>
    </location>
</feature>
<keyword evidence="4" id="KW-1003">Cell membrane</keyword>
<feature type="chain" id="PRO_5047521508" evidence="14">
    <location>
        <begin position="23"/>
        <end position="556"/>
    </location>
</feature>
<dbReference type="InterPro" id="IPR038377">
    <property type="entry name" value="Na/Glc_symporter_sf"/>
</dbReference>
<evidence type="ECO:0000256" key="6">
    <source>
        <dbReference type="ARBA" id="ARBA00022847"/>
    </source>
</evidence>
<protein>
    <submittedName>
        <fullName evidence="15">Cation acetate symporter</fullName>
    </submittedName>
</protein>
<feature type="transmembrane region" description="Helical" evidence="13">
    <location>
        <begin position="435"/>
        <end position="456"/>
    </location>
</feature>
<feature type="transmembrane region" description="Helical" evidence="13">
    <location>
        <begin position="301"/>
        <end position="326"/>
    </location>
</feature>
<dbReference type="PROSITE" id="PS00456">
    <property type="entry name" value="NA_SOLUT_SYMP_1"/>
    <property type="match status" value="1"/>
</dbReference>
<evidence type="ECO:0000256" key="4">
    <source>
        <dbReference type="ARBA" id="ARBA00022475"/>
    </source>
</evidence>
<accession>A0ABQ6FFK7</accession>
<keyword evidence="7 13" id="KW-1133">Transmembrane helix</keyword>
<feature type="transmembrane region" description="Helical" evidence="13">
    <location>
        <begin position="265"/>
        <end position="289"/>
    </location>
</feature>
<evidence type="ECO:0000256" key="14">
    <source>
        <dbReference type="SAM" id="SignalP"/>
    </source>
</evidence>
<keyword evidence="14" id="KW-0732">Signal</keyword>
<feature type="transmembrane region" description="Helical" evidence="13">
    <location>
        <begin position="152"/>
        <end position="172"/>
    </location>
</feature>
<evidence type="ECO:0000256" key="2">
    <source>
        <dbReference type="ARBA" id="ARBA00006434"/>
    </source>
</evidence>
<organism evidence="15 16">
    <name type="scientific">Zoogloea oryzae</name>
    <dbReference type="NCBI Taxonomy" id="310767"/>
    <lineage>
        <taxon>Bacteria</taxon>
        <taxon>Pseudomonadati</taxon>
        <taxon>Pseudomonadota</taxon>
        <taxon>Betaproteobacteria</taxon>
        <taxon>Rhodocyclales</taxon>
        <taxon>Zoogloeaceae</taxon>
        <taxon>Zoogloea</taxon>
    </lineage>
</organism>
<feature type="transmembrane region" description="Helical" evidence="13">
    <location>
        <begin position="184"/>
        <end position="205"/>
    </location>
</feature>
<keyword evidence="5 13" id="KW-0812">Transmembrane</keyword>
<dbReference type="EMBL" id="BSPX01000056">
    <property type="protein sequence ID" value="GLT23681.1"/>
    <property type="molecule type" value="Genomic_DNA"/>
</dbReference>
<dbReference type="PANTHER" id="PTHR48086">
    <property type="entry name" value="SODIUM/PROLINE SYMPORTER-RELATED"/>
    <property type="match status" value="1"/>
</dbReference>